<proteinExistence type="predicted"/>
<feature type="region of interest" description="Disordered" evidence="2">
    <location>
        <begin position="273"/>
        <end position="292"/>
    </location>
</feature>
<feature type="coiled-coil region" evidence="1">
    <location>
        <begin position="100"/>
        <end position="170"/>
    </location>
</feature>
<feature type="domain" description="DUF7708" evidence="3">
    <location>
        <begin position="9"/>
        <end position="126"/>
    </location>
</feature>
<dbReference type="Proteomes" id="UP001280581">
    <property type="component" value="Unassembled WGS sequence"/>
</dbReference>
<dbReference type="InterPro" id="IPR056125">
    <property type="entry name" value="DUF7708"/>
</dbReference>
<dbReference type="AlphaFoldDB" id="A0AAN6M3I4"/>
<comment type="caution">
    <text evidence="4">The sequence shown here is derived from an EMBL/GenBank/DDBJ whole genome shotgun (WGS) entry which is preliminary data.</text>
</comment>
<accession>A0AAN6M3I4</accession>
<sequence>MNGAPGAGGYGNAAYAALSLFLMVSVNKAKTEELIDTMMHRLQQEYYRIKIVNKVHPTDRMKEQTAVVYRLGVEFLYTAVGYYSMTTFRRLWHVVARPPSIELTEKISEIQIAVEEIRKEMEVLDSERLKEIEVKLDDQSSRIDQQAVKIARTEKDVQALRKEVDRERLEHLQQLLGVTLDEVDPSIRRYDDLLNETFKMRTLGPFDVQKNLYENKFFRMWHQTDDLQLIVLQGSTIYPPNTDLSWLSSGATHVILNAFDIFQARQHRRQTKDFEQSYLPASQDSSGSIFDP</sequence>
<evidence type="ECO:0000313" key="5">
    <source>
        <dbReference type="Proteomes" id="UP001280581"/>
    </source>
</evidence>
<evidence type="ECO:0000259" key="3">
    <source>
        <dbReference type="Pfam" id="PF24809"/>
    </source>
</evidence>
<evidence type="ECO:0000313" key="4">
    <source>
        <dbReference type="EMBL" id="KAK3213631.1"/>
    </source>
</evidence>
<keyword evidence="5" id="KW-1185">Reference proteome</keyword>
<protein>
    <recommendedName>
        <fullName evidence="3">DUF7708 domain-containing protein</fullName>
    </recommendedName>
</protein>
<feature type="compositionally biased region" description="Polar residues" evidence="2">
    <location>
        <begin position="279"/>
        <end position="292"/>
    </location>
</feature>
<evidence type="ECO:0000256" key="1">
    <source>
        <dbReference type="SAM" id="Coils"/>
    </source>
</evidence>
<dbReference type="Pfam" id="PF24809">
    <property type="entry name" value="DUF7708"/>
    <property type="match status" value="1"/>
</dbReference>
<gene>
    <name evidence="4" type="ORF">GRF29_28g503323</name>
</gene>
<dbReference type="EMBL" id="WVTA01000004">
    <property type="protein sequence ID" value="KAK3213631.1"/>
    <property type="molecule type" value="Genomic_DNA"/>
</dbReference>
<keyword evidence="1" id="KW-0175">Coiled coil</keyword>
<reference evidence="4 5" key="1">
    <citation type="submission" date="2021-02" db="EMBL/GenBank/DDBJ databases">
        <title>Genome assembly of Pseudopithomyces chartarum.</title>
        <authorList>
            <person name="Jauregui R."/>
            <person name="Singh J."/>
            <person name="Voisey C."/>
        </authorList>
    </citation>
    <scope>NUCLEOTIDE SEQUENCE [LARGE SCALE GENOMIC DNA]</scope>
    <source>
        <strain evidence="4 5">AGR01</strain>
    </source>
</reference>
<evidence type="ECO:0000256" key="2">
    <source>
        <dbReference type="SAM" id="MobiDB-lite"/>
    </source>
</evidence>
<organism evidence="4 5">
    <name type="scientific">Pseudopithomyces chartarum</name>
    <dbReference type="NCBI Taxonomy" id="1892770"/>
    <lineage>
        <taxon>Eukaryota</taxon>
        <taxon>Fungi</taxon>
        <taxon>Dikarya</taxon>
        <taxon>Ascomycota</taxon>
        <taxon>Pezizomycotina</taxon>
        <taxon>Dothideomycetes</taxon>
        <taxon>Pleosporomycetidae</taxon>
        <taxon>Pleosporales</taxon>
        <taxon>Massarineae</taxon>
        <taxon>Didymosphaeriaceae</taxon>
        <taxon>Pseudopithomyces</taxon>
    </lineage>
</organism>
<name>A0AAN6M3I4_9PLEO</name>